<dbReference type="InterPro" id="IPR013320">
    <property type="entry name" value="ConA-like_dom_sf"/>
</dbReference>
<gene>
    <name evidence="7" type="ORF">CLUMA_CG015399</name>
</gene>
<dbReference type="InterPro" id="IPR000884">
    <property type="entry name" value="TSP1_rpt"/>
</dbReference>
<dbReference type="Pfam" id="PF00090">
    <property type="entry name" value="TSP_1"/>
    <property type="match status" value="1"/>
</dbReference>
<evidence type="ECO:0000256" key="5">
    <source>
        <dbReference type="ARBA" id="ARBA00023157"/>
    </source>
</evidence>
<evidence type="ECO:0000256" key="4">
    <source>
        <dbReference type="ARBA" id="ARBA00022737"/>
    </source>
</evidence>
<dbReference type="Proteomes" id="UP000183832">
    <property type="component" value="Unassembled WGS sequence"/>
</dbReference>
<feature type="chain" id="PRO_5012588472" evidence="6">
    <location>
        <begin position="25"/>
        <end position="499"/>
    </location>
</feature>
<dbReference type="InterPro" id="IPR052065">
    <property type="entry name" value="Compl_asym_regulator"/>
</dbReference>
<dbReference type="SUPFAM" id="SSF49899">
    <property type="entry name" value="Concanavalin A-like lectins/glucanases"/>
    <property type="match status" value="1"/>
</dbReference>
<comment type="subcellular location">
    <subcellularLocation>
        <location evidence="1">Secreted</location>
    </subcellularLocation>
</comment>
<keyword evidence="4" id="KW-0677">Repeat</keyword>
<evidence type="ECO:0000256" key="6">
    <source>
        <dbReference type="SAM" id="SignalP"/>
    </source>
</evidence>
<protein>
    <submittedName>
        <fullName evidence="7">CLUMA_CG015399, isoform A</fullName>
    </submittedName>
</protein>
<accession>A0A1J1IS63</accession>
<dbReference type="PROSITE" id="PS50092">
    <property type="entry name" value="TSP1"/>
    <property type="match status" value="1"/>
</dbReference>
<keyword evidence="2" id="KW-0964">Secreted</keyword>
<evidence type="ECO:0000313" key="7">
    <source>
        <dbReference type="EMBL" id="CRL02396.1"/>
    </source>
</evidence>
<dbReference type="PANTHER" id="PTHR22906">
    <property type="entry name" value="PROPERDIN"/>
    <property type="match status" value="1"/>
</dbReference>
<dbReference type="EMBL" id="CVRI01000057">
    <property type="protein sequence ID" value="CRL02396.1"/>
    <property type="molecule type" value="Genomic_DNA"/>
</dbReference>
<dbReference type="AlphaFoldDB" id="A0A1J1IS63"/>
<reference evidence="7 8" key="1">
    <citation type="submission" date="2015-04" db="EMBL/GenBank/DDBJ databases">
        <authorList>
            <person name="Syromyatnikov M.Y."/>
            <person name="Popov V.N."/>
        </authorList>
    </citation>
    <scope>NUCLEOTIDE SEQUENCE [LARGE SCALE GENOMIC DNA]</scope>
</reference>
<proteinExistence type="predicted"/>
<dbReference type="Gene3D" id="2.60.120.200">
    <property type="match status" value="1"/>
</dbReference>
<dbReference type="PANTHER" id="PTHR22906:SF43">
    <property type="entry name" value="PROPERDIN"/>
    <property type="match status" value="1"/>
</dbReference>
<keyword evidence="3 6" id="KW-0732">Signal</keyword>
<evidence type="ECO:0000256" key="3">
    <source>
        <dbReference type="ARBA" id="ARBA00022729"/>
    </source>
</evidence>
<keyword evidence="8" id="KW-1185">Reference proteome</keyword>
<dbReference type="SUPFAM" id="SSF82895">
    <property type="entry name" value="TSP-1 type 1 repeat"/>
    <property type="match status" value="1"/>
</dbReference>
<feature type="signal peptide" evidence="6">
    <location>
        <begin position="1"/>
        <end position="24"/>
    </location>
</feature>
<dbReference type="SMART" id="SM00209">
    <property type="entry name" value="TSP1"/>
    <property type="match status" value="1"/>
</dbReference>
<dbReference type="OrthoDB" id="5989160at2759"/>
<evidence type="ECO:0000256" key="1">
    <source>
        <dbReference type="ARBA" id="ARBA00004613"/>
    </source>
</evidence>
<dbReference type="InterPro" id="IPR036383">
    <property type="entry name" value="TSP1_rpt_sf"/>
</dbReference>
<keyword evidence="5" id="KW-1015">Disulfide bond</keyword>
<name>A0A1J1IS63_9DIPT</name>
<dbReference type="STRING" id="568069.A0A1J1IS63"/>
<sequence>MNFIKNALFYLLLQIFEVKTIGSAENLEQCVTKVGSSLSDSYESTKNLLKLIDQSSVILKAFCSGNLMNIADSSSNDDEKTRELKESEKSFELENDDYYDDYYFYKNGGEEKLKLLMTFTPITIFKGTSILRELESFNTQEYFLIKGQLNATLVLGQSDKIQYQKKCYSNQSINEQLQILNENHLIERQIRTVVPGQLILFGKLDQKNGQSRQRLVAKTSGIVRWNSHLENFIWNNLGWSSWGKWSPCSSSCKGIQQRYRHCLKKKQNKSNEEMSDENDYESAGSRNAIQHLCNGYNIEQRDCNLFECKDAVNLLSLVNDTKLNMAAISAHINQAFFGKDFTIMFTIRAKVNRHMQIYDNEHLISFRSSSNEHSSLTITLIDTGIKVVQEKDGTSEMFDIKLKFFDLHWHQIAFSFRNDGLITCFVDCNWDSSFIMAKGSFEVPPDVRIEMNSKLRDLIEWKQLSLVLGNHERAQCSSERKLIFDNNKLLEKLFNDEAN</sequence>
<dbReference type="Gene3D" id="2.20.100.10">
    <property type="entry name" value="Thrombospondin type-1 (TSP1) repeat"/>
    <property type="match status" value="1"/>
</dbReference>
<evidence type="ECO:0000313" key="8">
    <source>
        <dbReference type="Proteomes" id="UP000183832"/>
    </source>
</evidence>
<evidence type="ECO:0000256" key="2">
    <source>
        <dbReference type="ARBA" id="ARBA00022525"/>
    </source>
</evidence>
<organism evidence="7 8">
    <name type="scientific">Clunio marinus</name>
    <dbReference type="NCBI Taxonomy" id="568069"/>
    <lineage>
        <taxon>Eukaryota</taxon>
        <taxon>Metazoa</taxon>
        <taxon>Ecdysozoa</taxon>
        <taxon>Arthropoda</taxon>
        <taxon>Hexapoda</taxon>
        <taxon>Insecta</taxon>
        <taxon>Pterygota</taxon>
        <taxon>Neoptera</taxon>
        <taxon>Endopterygota</taxon>
        <taxon>Diptera</taxon>
        <taxon>Nematocera</taxon>
        <taxon>Chironomoidea</taxon>
        <taxon>Chironomidae</taxon>
        <taxon>Clunio</taxon>
    </lineage>
</organism>